<feature type="chain" id="PRO_5045481452" evidence="2">
    <location>
        <begin position="21"/>
        <end position="428"/>
    </location>
</feature>
<dbReference type="EMBL" id="JAFIQO010000237">
    <property type="protein sequence ID" value="MBP0058549.1"/>
    <property type="molecule type" value="Genomic_DNA"/>
</dbReference>
<keyword evidence="5" id="KW-1185">Reference proteome</keyword>
<dbReference type="Gene3D" id="1.20.58.1690">
    <property type="match status" value="1"/>
</dbReference>
<feature type="region of interest" description="Disordered" evidence="1">
    <location>
        <begin position="298"/>
        <end position="351"/>
    </location>
</feature>
<evidence type="ECO:0000259" key="3">
    <source>
        <dbReference type="SMART" id="SM01324"/>
    </source>
</evidence>
<sequence length="428" mass="48085">MKKYLAIILSILLIGSLAGCSGGTETKKKKAKESTENVLDSKNDEARMVEIGITYEKGLFVSSNEKTEISIYMDGINVGKMNADEKKIFVACLAPGKHKVKVKRTEDDEDSYEFEVEKDDGQSVVSKISIGLRYKISGLRGKTELKEFDFPEDVESKNYVWLTEDIDRYVKDSGEEIVDLTDVVKENITDIRALLAALNRINISMTLTKGGGYYVSEDGSITITNYVLSKPVLILTHAASIYGVNCYMKWDKVSKILSEKGEYIEKYSTKDEEIFIIDNIEVTVTHEGENLVQINVGEYTGNNSSSENIDKENEEQDSTTDNNSLSETDSENASNNENSDENSSEYILPDSSDRYLSADDVKGLTKDQIKLAINEIYAKHGRIFTDSYYNNYFSSKSWYEGSVSADDFDESVLNEYEKANIDLLAQLR</sequence>
<dbReference type="InterPro" id="IPR038434">
    <property type="entry name" value="YARHG_sf"/>
</dbReference>
<dbReference type="Pfam" id="PF13308">
    <property type="entry name" value="YARHG"/>
    <property type="match status" value="1"/>
</dbReference>
<accession>A0ABS3ZMI9</accession>
<organism evidence="4 5">
    <name type="scientific">Anaerobutyricum soehngenii</name>
    <dbReference type="NCBI Taxonomy" id="105843"/>
    <lineage>
        <taxon>Bacteria</taxon>
        <taxon>Bacillati</taxon>
        <taxon>Bacillota</taxon>
        <taxon>Clostridia</taxon>
        <taxon>Lachnospirales</taxon>
        <taxon>Lachnospiraceae</taxon>
        <taxon>Anaerobutyricum</taxon>
    </lineage>
</organism>
<dbReference type="InterPro" id="IPR025582">
    <property type="entry name" value="YARHG_dom"/>
</dbReference>
<evidence type="ECO:0000313" key="5">
    <source>
        <dbReference type="Proteomes" id="UP001315001"/>
    </source>
</evidence>
<name>A0ABS3ZMI9_9FIRM</name>
<feature type="signal peptide" evidence="2">
    <location>
        <begin position="1"/>
        <end position="20"/>
    </location>
</feature>
<evidence type="ECO:0000313" key="4">
    <source>
        <dbReference type="EMBL" id="MBP0058549.1"/>
    </source>
</evidence>
<keyword evidence="2" id="KW-0732">Signal</keyword>
<evidence type="ECO:0000256" key="2">
    <source>
        <dbReference type="SAM" id="SignalP"/>
    </source>
</evidence>
<dbReference type="PROSITE" id="PS51257">
    <property type="entry name" value="PROKAR_LIPOPROTEIN"/>
    <property type="match status" value="1"/>
</dbReference>
<reference evidence="4 5" key="1">
    <citation type="submission" date="2021-02" db="EMBL/GenBank/DDBJ databases">
        <title>Lactate utilizing bacteria of the human gut.</title>
        <authorList>
            <person name="Sheridan P.O."/>
        </authorList>
    </citation>
    <scope>NUCLEOTIDE SEQUENCE [LARGE SCALE GENOMIC DNA]</scope>
    <source>
        <strain evidence="4 5">HTF-83D</strain>
    </source>
</reference>
<protein>
    <submittedName>
        <fullName evidence="4">YARHG domain-containing protein</fullName>
    </submittedName>
</protein>
<comment type="caution">
    <text evidence="4">The sequence shown here is derived from an EMBL/GenBank/DDBJ whole genome shotgun (WGS) entry which is preliminary data.</text>
</comment>
<dbReference type="RefSeq" id="WP_209294114.1">
    <property type="nucleotide sequence ID" value="NZ_JAFIQO010000237.1"/>
</dbReference>
<evidence type="ECO:0000256" key="1">
    <source>
        <dbReference type="SAM" id="MobiDB-lite"/>
    </source>
</evidence>
<feature type="domain" description="YARHG" evidence="3">
    <location>
        <begin position="344"/>
        <end position="428"/>
    </location>
</feature>
<proteinExistence type="predicted"/>
<gene>
    <name evidence="4" type="ORF">JYQ75_14400</name>
</gene>
<dbReference type="Proteomes" id="UP001315001">
    <property type="component" value="Unassembled WGS sequence"/>
</dbReference>
<dbReference type="SMART" id="SM01324">
    <property type="entry name" value="YARHG"/>
    <property type="match status" value="1"/>
</dbReference>